<proteinExistence type="predicted"/>
<dbReference type="PANTHER" id="PTHR32161:SF8">
    <property type="entry name" value="DPP6 N-TERMINAL DOMAIN-LIKE PROTEIN"/>
    <property type="match status" value="1"/>
</dbReference>
<dbReference type="InterPro" id="IPR011042">
    <property type="entry name" value="6-blade_b-propeller_TolB-like"/>
</dbReference>
<sequence>MKPNMLFHFLLHSLVALLSATVDHGASSGGAGTSSIFTSSQLVYVTERDGGLPNLYYDVIFSDSETPVAPNARRRGYLVYVSTHDNTGEPRTSWAAVYSTELRTGMTQRLTPYGVADFGPAVSPSGTWMAVASYGAKGWDGETEDLRDDQWWSIYKAILPSNGRIFSVDSVLIERVTPPGLHAFTPATSPGNKKFIVVATRRPSSGFRHTELFDLVKNEFKELTRLVSPQTHHLNPFISPDSTRVGVDGAYPSFSPGNALIAYVEFPGIYVTNLDGSNRRKVYNGNAFSTAWDPARKGVIYTSAGPSFAPASSDVDIISINIEDPDQVIVKRLTTNGKNNAFPSPSPDGKRVVFRSGQTGYKNL</sequence>
<dbReference type="GO" id="GO:0006508">
    <property type="term" value="P:proteolysis"/>
    <property type="evidence" value="ECO:0007669"/>
    <property type="project" value="UniProtKB-KW"/>
</dbReference>
<feature type="chain" id="PRO_5015151016" evidence="1">
    <location>
        <begin position="21"/>
        <end position="364"/>
    </location>
</feature>
<keyword evidence="1" id="KW-0732">Signal</keyword>
<dbReference type="Gene3D" id="2.120.10.30">
    <property type="entry name" value="TolB, C-terminal domain"/>
    <property type="match status" value="2"/>
</dbReference>
<dbReference type="InParanoid" id="A0A2P5BNK3"/>
<dbReference type="EMBL" id="JXTC01000487">
    <property type="protein sequence ID" value="PON50369.1"/>
    <property type="molecule type" value="Genomic_DNA"/>
</dbReference>
<dbReference type="PANTHER" id="PTHR32161">
    <property type="entry name" value="DPP6 N-TERMINAL DOMAIN-LIKE PROTEIN"/>
    <property type="match status" value="1"/>
</dbReference>
<keyword evidence="2" id="KW-0378">Hydrolase</keyword>
<dbReference type="SUPFAM" id="SSF82171">
    <property type="entry name" value="DPP6 N-terminal domain-like"/>
    <property type="match status" value="1"/>
</dbReference>
<protein>
    <submittedName>
        <fullName evidence="2">Tricorn protease</fullName>
    </submittedName>
</protein>
<comment type="caution">
    <text evidence="2">The sequence shown here is derived from an EMBL/GenBank/DDBJ whole genome shotgun (WGS) entry which is preliminary data.</text>
</comment>
<gene>
    <name evidence="2" type="ORF">TorRG33x02_314990</name>
</gene>
<dbReference type="InterPro" id="IPR011659">
    <property type="entry name" value="WD40"/>
</dbReference>
<organism evidence="2 3">
    <name type="scientific">Trema orientale</name>
    <name type="common">Charcoal tree</name>
    <name type="synonym">Celtis orientalis</name>
    <dbReference type="NCBI Taxonomy" id="63057"/>
    <lineage>
        <taxon>Eukaryota</taxon>
        <taxon>Viridiplantae</taxon>
        <taxon>Streptophyta</taxon>
        <taxon>Embryophyta</taxon>
        <taxon>Tracheophyta</taxon>
        <taxon>Spermatophyta</taxon>
        <taxon>Magnoliopsida</taxon>
        <taxon>eudicotyledons</taxon>
        <taxon>Gunneridae</taxon>
        <taxon>Pentapetalae</taxon>
        <taxon>rosids</taxon>
        <taxon>fabids</taxon>
        <taxon>Rosales</taxon>
        <taxon>Cannabaceae</taxon>
        <taxon>Trema</taxon>
    </lineage>
</organism>
<keyword evidence="3" id="KW-1185">Reference proteome</keyword>
<dbReference type="AlphaFoldDB" id="A0A2P5BNK3"/>
<dbReference type="Pfam" id="PF07676">
    <property type="entry name" value="PD40"/>
    <property type="match status" value="2"/>
</dbReference>
<feature type="signal peptide" evidence="1">
    <location>
        <begin position="1"/>
        <end position="20"/>
    </location>
</feature>
<evidence type="ECO:0000313" key="2">
    <source>
        <dbReference type="EMBL" id="PON50369.1"/>
    </source>
</evidence>
<name>A0A2P5BNK3_TREOI</name>
<dbReference type="OrthoDB" id="43744at2759"/>
<accession>A0A2P5BNK3</accession>
<evidence type="ECO:0000313" key="3">
    <source>
        <dbReference type="Proteomes" id="UP000237000"/>
    </source>
</evidence>
<evidence type="ECO:0000256" key="1">
    <source>
        <dbReference type="SAM" id="SignalP"/>
    </source>
</evidence>
<dbReference type="STRING" id="63057.A0A2P5BNK3"/>
<dbReference type="Proteomes" id="UP000237000">
    <property type="component" value="Unassembled WGS sequence"/>
</dbReference>
<reference evidence="3" key="1">
    <citation type="submission" date="2016-06" db="EMBL/GenBank/DDBJ databases">
        <title>Parallel loss of symbiosis genes in relatives of nitrogen-fixing non-legume Parasponia.</title>
        <authorList>
            <person name="Van Velzen R."/>
            <person name="Holmer R."/>
            <person name="Bu F."/>
            <person name="Rutten L."/>
            <person name="Van Zeijl A."/>
            <person name="Liu W."/>
            <person name="Santuari L."/>
            <person name="Cao Q."/>
            <person name="Sharma T."/>
            <person name="Shen D."/>
            <person name="Roswanjaya Y."/>
            <person name="Wardhani T."/>
            <person name="Kalhor M.S."/>
            <person name="Jansen J."/>
            <person name="Van den Hoogen J."/>
            <person name="Gungor B."/>
            <person name="Hartog M."/>
            <person name="Hontelez J."/>
            <person name="Verver J."/>
            <person name="Yang W.-C."/>
            <person name="Schijlen E."/>
            <person name="Repin R."/>
            <person name="Schilthuizen M."/>
            <person name="Schranz E."/>
            <person name="Heidstra R."/>
            <person name="Miyata K."/>
            <person name="Fedorova E."/>
            <person name="Kohlen W."/>
            <person name="Bisseling T."/>
            <person name="Smit S."/>
            <person name="Geurts R."/>
        </authorList>
    </citation>
    <scope>NUCLEOTIDE SEQUENCE [LARGE SCALE GENOMIC DNA]</scope>
    <source>
        <strain evidence="3">cv. RG33-2</strain>
    </source>
</reference>
<keyword evidence="2" id="KW-0645">Protease</keyword>
<dbReference type="GO" id="GO:0008233">
    <property type="term" value="F:peptidase activity"/>
    <property type="evidence" value="ECO:0007669"/>
    <property type="project" value="UniProtKB-KW"/>
</dbReference>